<dbReference type="Gene3D" id="1.10.10.10">
    <property type="entry name" value="Winged helix-like DNA-binding domain superfamily/Winged helix DNA-binding domain"/>
    <property type="match status" value="1"/>
</dbReference>
<evidence type="ECO:0000256" key="1">
    <source>
        <dbReference type="ARBA" id="ARBA00023015"/>
    </source>
</evidence>
<dbReference type="InterPro" id="IPR002577">
    <property type="entry name" value="HTH_HxlR"/>
</dbReference>
<gene>
    <name evidence="6" type="ORF">BRPE64_ECDS00670</name>
</gene>
<dbReference type="GO" id="GO:0003677">
    <property type="term" value="F:DNA binding"/>
    <property type="evidence" value="ECO:0007669"/>
    <property type="project" value="UniProtKB-KW"/>
</dbReference>
<evidence type="ECO:0000259" key="5">
    <source>
        <dbReference type="PROSITE" id="PS51118"/>
    </source>
</evidence>
<dbReference type="SUPFAM" id="SSF46785">
    <property type="entry name" value="Winged helix' DNA-binding domain"/>
    <property type="match status" value="1"/>
</dbReference>
<dbReference type="Proteomes" id="UP000013966">
    <property type="component" value="Plasmid p2"/>
</dbReference>
<dbReference type="RefSeq" id="WP_016355574.1">
    <property type="nucleotide sequence ID" value="NC_021295.1"/>
</dbReference>
<evidence type="ECO:0000313" key="6">
    <source>
        <dbReference type="EMBL" id="BAN28225.1"/>
    </source>
</evidence>
<keyword evidence="3" id="KW-0804">Transcription</keyword>
<accession>R4X1I4</accession>
<dbReference type="Pfam" id="PF01638">
    <property type="entry name" value="HxlR"/>
    <property type="match status" value="1"/>
</dbReference>
<proteinExistence type="predicted"/>
<dbReference type="PROSITE" id="PS51118">
    <property type="entry name" value="HTH_HXLR"/>
    <property type="match status" value="1"/>
</dbReference>
<sequence length="172" mass="19138">MYRKRLDGIDSSAARALDEVGEWWTLLIVLQCERGKARFDELQSCLGIARNVLSSRLERMIEIGVLERFPLKERANTCGYRLTPKGMDLRPVLVALTNWGDKWLFQGENAAIEIVDARNGVAIRSTKDRGTAAGEFKCAEEPSGSKREPTGPGRMRGEPLHSFVSEEEGEGA</sequence>
<dbReference type="InterPro" id="IPR036388">
    <property type="entry name" value="WH-like_DNA-bd_sf"/>
</dbReference>
<geneLocation type="plasmid" evidence="6 7">
    <name>p2</name>
</geneLocation>
<keyword evidence="1" id="KW-0805">Transcription regulation</keyword>
<name>R4X1I4_9BURK</name>
<keyword evidence="7" id="KW-1185">Reference proteome</keyword>
<dbReference type="AlphaFoldDB" id="R4X1I4"/>
<feature type="region of interest" description="Disordered" evidence="4">
    <location>
        <begin position="131"/>
        <end position="172"/>
    </location>
</feature>
<evidence type="ECO:0000256" key="3">
    <source>
        <dbReference type="ARBA" id="ARBA00023163"/>
    </source>
</evidence>
<keyword evidence="6" id="KW-0614">Plasmid</keyword>
<dbReference type="EMBL" id="AP013062">
    <property type="protein sequence ID" value="BAN28225.1"/>
    <property type="molecule type" value="Genomic_DNA"/>
</dbReference>
<dbReference type="OrthoDB" id="9807069at2"/>
<dbReference type="HOGENOM" id="CLU_111585_0_1_4"/>
<evidence type="ECO:0000313" key="7">
    <source>
        <dbReference type="Proteomes" id="UP000013966"/>
    </source>
</evidence>
<protein>
    <submittedName>
        <fullName evidence="6">Putative transcriptional regulator</fullName>
    </submittedName>
</protein>
<organism evidence="6 7">
    <name type="scientific">Caballeronia insecticola</name>
    <dbReference type="NCBI Taxonomy" id="758793"/>
    <lineage>
        <taxon>Bacteria</taxon>
        <taxon>Pseudomonadati</taxon>
        <taxon>Pseudomonadota</taxon>
        <taxon>Betaproteobacteria</taxon>
        <taxon>Burkholderiales</taxon>
        <taxon>Burkholderiaceae</taxon>
        <taxon>Caballeronia</taxon>
    </lineage>
</organism>
<dbReference type="PANTHER" id="PTHR33204">
    <property type="entry name" value="TRANSCRIPTIONAL REGULATOR, MARR FAMILY"/>
    <property type="match status" value="1"/>
</dbReference>
<reference evidence="6 7" key="2">
    <citation type="journal article" date="2018" name="Int. J. Syst. Evol. Microbiol.">
        <title>Burkholderia insecticola sp. nov., a gut symbiotic bacterium of the bean bug Riptortus pedestris.</title>
        <authorList>
            <person name="Takeshita K."/>
            <person name="Tamaki H."/>
            <person name="Ohbayashi T."/>
            <person name="Meng X.-Y."/>
            <person name="Sone T."/>
            <person name="Mitani Y."/>
            <person name="Peeters C."/>
            <person name="Kikuchi Y."/>
            <person name="Vandamme P."/>
        </authorList>
    </citation>
    <scope>NUCLEOTIDE SEQUENCE [LARGE SCALE GENOMIC DNA]</scope>
    <source>
        <strain evidence="6">RPE64</strain>
        <plasmid evidence="6 7">p2</plasmid>
    </source>
</reference>
<feature type="domain" description="HTH hxlR-type" evidence="5">
    <location>
        <begin position="11"/>
        <end position="108"/>
    </location>
</feature>
<dbReference type="PANTHER" id="PTHR33204:SF18">
    <property type="entry name" value="TRANSCRIPTIONAL REGULATORY PROTEIN"/>
    <property type="match status" value="1"/>
</dbReference>
<dbReference type="InterPro" id="IPR036390">
    <property type="entry name" value="WH_DNA-bd_sf"/>
</dbReference>
<feature type="compositionally biased region" description="Basic and acidic residues" evidence="4">
    <location>
        <begin position="137"/>
        <end position="159"/>
    </location>
</feature>
<evidence type="ECO:0000256" key="2">
    <source>
        <dbReference type="ARBA" id="ARBA00023125"/>
    </source>
</evidence>
<keyword evidence="2" id="KW-0238">DNA-binding</keyword>
<dbReference type="KEGG" id="buo:BRPE64_ECDS00670"/>
<evidence type="ECO:0000256" key="4">
    <source>
        <dbReference type="SAM" id="MobiDB-lite"/>
    </source>
</evidence>
<reference evidence="6 7" key="1">
    <citation type="journal article" date="2013" name="Genome Announc.">
        <title>Complete Genome Sequence of Burkholderia sp. Strain RPE64, Bacterial Symbiont of the Bean Bug Riptortus pedestris.</title>
        <authorList>
            <person name="Shibata T.F."/>
            <person name="Maeda T."/>
            <person name="Nikoh N."/>
            <person name="Yamaguchi K."/>
            <person name="Oshima K."/>
            <person name="Hattori M."/>
            <person name="Nishiyama T."/>
            <person name="Hasebe M."/>
            <person name="Fukatsu T."/>
            <person name="Kikuchi Y."/>
            <person name="Shigenobu S."/>
        </authorList>
    </citation>
    <scope>NUCLEOTIDE SEQUENCE [LARGE SCALE GENOMIC DNA]</scope>
    <source>
        <plasmid evidence="6 7">p2</plasmid>
    </source>
</reference>